<evidence type="ECO:0000313" key="9">
    <source>
        <dbReference type="Proteomes" id="UP000053789"/>
    </source>
</evidence>
<evidence type="ECO:0000256" key="5">
    <source>
        <dbReference type="SAM" id="MobiDB-lite"/>
    </source>
</evidence>
<feature type="transmembrane region" description="Helical" evidence="6">
    <location>
        <begin position="167"/>
        <end position="187"/>
    </location>
</feature>
<dbReference type="GeneID" id="27697890"/>
<dbReference type="PANTHER" id="PTHR23501:SF78">
    <property type="entry name" value="MAJOR FACILITATOR SUPERFAMILY (MFS) PROFILE DOMAIN-CONTAINING PROTEIN-RELATED"/>
    <property type="match status" value="1"/>
</dbReference>
<evidence type="ECO:0000313" key="8">
    <source>
        <dbReference type="EMBL" id="KIW94982.1"/>
    </source>
</evidence>
<feature type="transmembrane region" description="Helical" evidence="6">
    <location>
        <begin position="268"/>
        <end position="289"/>
    </location>
</feature>
<name>A0A0D2G8S4_CLAB1</name>
<feature type="transmembrane region" description="Helical" evidence="6">
    <location>
        <begin position="400"/>
        <end position="418"/>
    </location>
</feature>
<dbReference type="InterPro" id="IPR011701">
    <property type="entry name" value="MFS"/>
</dbReference>
<feature type="transmembrane region" description="Helical" evidence="6">
    <location>
        <begin position="424"/>
        <end position="449"/>
    </location>
</feature>
<dbReference type="VEuPathDB" id="FungiDB:Z519_04962"/>
<evidence type="ECO:0000256" key="6">
    <source>
        <dbReference type="SAM" id="Phobius"/>
    </source>
</evidence>
<keyword evidence="9" id="KW-1185">Reference proteome</keyword>
<dbReference type="AlphaFoldDB" id="A0A0D2G8S4"/>
<evidence type="ECO:0000259" key="7">
    <source>
        <dbReference type="PROSITE" id="PS50850"/>
    </source>
</evidence>
<keyword evidence="2 6" id="KW-0812">Transmembrane</keyword>
<keyword evidence="4 6" id="KW-0472">Membrane</keyword>
<feature type="transmembrane region" description="Helical" evidence="6">
    <location>
        <begin position="137"/>
        <end position="155"/>
    </location>
</feature>
<dbReference type="InterPro" id="IPR020846">
    <property type="entry name" value="MFS_dom"/>
</dbReference>
<proteinExistence type="predicted"/>
<comment type="subcellular location">
    <subcellularLocation>
        <location evidence="1">Membrane</location>
        <topology evidence="1">Multi-pass membrane protein</topology>
    </subcellularLocation>
</comment>
<dbReference type="Gene3D" id="1.20.1250.20">
    <property type="entry name" value="MFS general substrate transporter like domains"/>
    <property type="match status" value="2"/>
</dbReference>
<gene>
    <name evidence="8" type="ORF">Z519_04962</name>
</gene>
<keyword evidence="3 6" id="KW-1133">Transmembrane helix</keyword>
<sequence>MTESVSESDSKEYHNLKATVQATTDSEIKSPPITVAGNGTTDASDAKPGGKSSQVELTDQTQRLPFGRLIVVYLCLAMCFFVSFLDVNSTTTALPAIARSLGISSTITWVGTSYLLAQCAFQVLYGRLADIFGRKPVLIGCVLSLIIGDILCGFAKNGPWLYTCRAIGGIGGGGISSLVQITVSDLVSLKERGKYQGMLSGAIGLGAGAGPFTSGALVQGHDGRWPWAFWVPAILASLCIPPLVVLLPQKPVVGSWKEKVRKVDWMGLLTAVTGVLFVLIPVNSGGSVFPWHGSLVITLLTVGSVLTAFFCLVEWKLTRLPMMPLRLYSSLSRSTLFSQNFLFGFVWQADLYFLPIYYQEVRGFAPLKSAYLSLPLLLAQSLGGVLSAPAMTFTARYMPVLWLGFVLWTVGAGLKLLFSRTTTIGVYVVAAFVEGAGVGFVFQPSLVALQALSTKADVAVTTSTRNWMRALGSAVGVAVSTAIQYAVTISSLPSDLPPDIASAVKAGTWTADGRVPAWNNAVLDAKMRGINRVFATFLPLIGLCLVGCLWIRDVPLRGDDDEDKQTSQKRLISRYNELIEMTRRTKRG</sequence>
<dbReference type="HOGENOM" id="CLU_000960_22_0_1"/>
<feature type="transmembrane region" description="Helical" evidence="6">
    <location>
        <begin position="533"/>
        <end position="551"/>
    </location>
</feature>
<feature type="transmembrane region" description="Helical" evidence="6">
    <location>
        <begin position="470"/>
        <end position="487"/>
    </location>
</feature>
<feature type="transmembrane region" description="Helical" evidence="6">
    <location>
        <begin position="370"/>
        <end position="388"/>
    </location>
</feature>
<feature type="transmembrane region" description="Helical" evidence="6">
    <location>
        <begin position="227"/>
        <end position="247"/>
    </location>
</feature>
<feature type="transmembrane region" description="Helical" evidence="6">
    <location>
        <begin position="69"/>
        <end position="87"/>
    </location>
</feature>
<organism evidence="8 9">
    <name type="scientific">Cladophialophora bantiana (strain ATCC 10958 / CBS 173.52 / CDC B-1940 / NIH 8579)</name>
    <name type="common">Xylohypha bantiana</name>
    <dbReference type="NCBI Taxonomy" id="1442370"/>
    <lineage>
        <taxon>Eukaryota</taxon>
        <taxon>Fungi</taxon>
        <taxon>Dikarya</taxon>
        <taxon>Ascomycota</taxon>
        <taxon>Pezizomycotina</taxon>
        <taxon>Eurotiomycetes</taxon>
        <taxon>Chaetothyriomycetidae</taxon>
        <taxon>Chaetothyriales</taxon>
        <taxon>Herpotrichiellaceae</taxon>
        <taxon>Cladophialophora</taxon>
    </lineage>
</organism>
<evidence type="ECO:0000256" key="4">
    <source>
        <dbReference type="ARBA" id="ARBA00023136"/>
    </source>
</evidence>
<dbReference type="Proteomes" id="UP000053789">
    <property type="component" value="Unassembled WGS sequence"/>
</dbReference>
<feature type="region of interest" description="Disordered" evidence="5">
    <location>
        <begin position="1"/>
        <end position="56"/>
    </location>
</feature>
<dbReference type="SUPFAM" id="SSF103473">
    <property type="entry name" value="MFS general substrate transporter"/>
    <property type="match status" value="1"/>
</dbReference>
<dbReference type="PRINTS" id="PR01036">
    <property type="entry name" value="TCRTETB"/>
</dbReference>
<dbReference type="GO" id="GO:0022857">
    <property type="term" value="F:transmembrane transporter activity"/>
    <property type="evidence" value="ECO:0007669"/>
    <property type="project" value="InterPro"/>
</dbReference>
<dbReference type="PROSITE" id="PS50850">
    <property type="entry name" value="MFS"/>
    <property type="match status" value="1"/>
</dbReference>
<dbReference type="Pfam" id="PF07690">
    <property type="entry name" value="MFS_1"/>
    <property type="match status" value="1"/>
</dbReference>
<evidence type="ECO:0000256" key="2">
    <source>
        <dbReference type="ARBA" id="ARBA00022692"/>
    </source>
</evidence>
<dbReference type="RefSeq" id="XP_016621651.1">
    <property type="nucleotide sequence ID" value="XM_016762704.1"/>
</dbReference>
<dbReference type="PANTHER" id="PTHR23501">
    <property type="entry name" value="MAJOR FACILITATOR SUPERFAMILY"/>
    <property type="match status" value="1"/>
</dbReference>
<dbReference type="InterPro" id="IPR036259">
    <property type="entry name" value="MFS_trans_sf"/>
</dbReference>
<dbReference type="EMBL" id="KN846985">
    <property type="protein sequence ID" value="KIW94982.1"/>
    <property type="molecule type" value="Genomic_DNA"/>
</dbReference>
<evidence type="ECO:0000256" key="1">
    <source>
        <dbReference type="ARBA" id="ARBA00004141"/>
    </source>
</evidence>
<accession>A0A0D2G8S4</accession>
<feature type="transmembrane region" description="Helical" evidence="6">
    <location>
        <begin position="199"/>
        <end position="221"/>
    </location>
</feature>
<protein>
    <recommendedName>
        <fullName evidence="7">Major facilitator superfamily (MFS) profile domain-containing protein</fullName>
    </recommendedName>
</protein>
<dbReference type="OrthoDB" id="6770063at2759"/>
<feature type="transmembrane region" description="Helical" evidence="6">
    <location>
        <begin position="336"/>
        <end position="358"/>
    </location>
</feature>
<feature type="transmembrane region" description="Helical" evidence="6">
    <location>
        <begin position="295"/>
        <end position="315"/>
    </location>
</feature>
<feature type="domain" description="Major facilitator superfamily (MFS) profile" evidence="7">
    <location>
        <begin position="72"/>
        <end position="559"/>
    </location>
</feature>
<reference evidence="8" key="1">
    <citation type="submission" date="2015-01" db="EMBL/GenBank/DDBJ databases">
        <title>The Genome Sequence of Cladophialophora bantiana CBS 173.52.</title>
        <authorList>
            <consortium name="The Broad Institute Genomics Platform"/>
            <person name="Cuomo C."/>
            <person name="de Hoog S."/>
            <person name="Gorbushina A."/>
            <person name="Stielow B."/>
            <person name="Teixiera M."/>
            <person name="Abouelleil A."/>
            <person name="Chapman S.B."/>
            <person name="Priest M."/>
            <person name="Young S.K."/>
            <person name="Wortman J."/>
            <person name="Nusbaum C."/>
            <person name="Birren B."/>
        </authorList>
    </citation>
    <scope>NUCLEOTIDE SEQUENCE [LARGE SCALE GENOMIC DNA]</scope>
    <source>
        <strain evidence="8">CBS 173.52</strain>
    </source>
</reference>
<evidence type="ECO:0000256" key="3">
    <source>
        <dbReference type="ARBA" id="ARBA00022989"/>
    </source>
</evidence>
<dbReference type="GO" id="GO:0005886">
    <property type="term" value="C:plasma membrane"/>
    <property type="evidence" value="ECO:0007669"/>
    <property type="project" value="TreeGrafter"/>
</dbReference>